<keyword evidence="2" id="KW-1185">Reference proteome</keyword>
<organism evidence="1 2">
    <name type="scientific">Streptomyces citrinus</name>
    <dbReference type="NCBI Taxonomy" id="3118173"/>
    <lineage>
        <taxon>Bacteria</taxon>
        <taxon>Bacillati</taxon>
        <taxon>Actinomycetota</taxon>
        <taxon>Actinomycetes</taxon>
        <taxon>Kitasatosporales</taxon>
        <taxon>Streptomycetaceae</taxon>
        <taxon>Streptomyces</taxon>
    </lineage>
</organism>
<name>A0ACD5AE34_9ACTN</name>
<dbReference type="EMBL" id="CP146022">
    <property type="protein sequence ID" value="WWQ65457.1"/>
    <property type="molecule type" value="Genomic_DNA"/>
</dbReference>
<evidence type="ECO:0000313" key="2">
    <source>
        <dbReference type="Proteomes" id="UP001432251"/>
    </source>
</evidence>
<proteinExistence type="predicted"/>
<evidence type="ECO:0000313" key="1">
    <source>
        <dbReference type="EMBL" id="WWQ65457.1"/>
    </source>
</evidence>
<dbReference type="Proteomes" id="UP001432251">
    <property type="component" value="Chromosome"/>
</dbReference>
<gene>
    <name evidence="1" type="ORF">V2W30_20465</name>
</gene>
<reference evidence="1" key="1">
    <citation type="journal article" date="2025" name="Int. J. Syst. Evol. Microbiol.">
        <title>Streptomyces citrinus sp. nov., with yellow diffusible pigment.</title>
        <authorList>
            <person name="He Y."/>
            <person name="Yang E."/>
            <person name="Xu J."/>
            <person name="Sun Y."/>
            <person name="Sun L."/>
        </authorList>
    </citation>
    <scope>NUCLEOTIDE SEQUENCE</scope>
    <source>
        <strain evidence="1">Q6</strain>
    </source>
</reference>
<sequence length="438" mass="46241">MSSTASSSAVRLPGDPPGGRRAVAVWSIGVAVYFVAVIFRTSLGVAGLDAVERFHINASALSTFSILQLLVYAGMQIPVGLMVDRLGTKRVLTFGVVLFTVGQLGFAFSSSYGMALASRALLGCGDAMTFISVLRLGTRWFPARRGPLVAQLAGLVGMAGNLISTLVLARLLHGVGWEAAFAGSALLGVLVLVLMLLFLKDHPEGHEPPPVPAAHKGAAFVRAQIAASWREPGTRLGLWVHFTTQFPAMVFLLLWGLPFLVEAQGLSRGTAGELLTLVVLSNMVVGLIYGQIVARHHRARLPLALGTVGATAVVWATPIVWPGRSPMWLLLVMCVVLGACGPASMLGFDFARPANPPERQGTGSGIVNMGGFVASMTTLLAVGVLLDATGDNYRVAFSVVFVLQALGVSQILRLRGRAARVERERLVASRVASVHVPV</sequence>
<accession>A0ACD5AE34</accession>
<protein>
    <submittedName>
        <fullName evidence="1">MFS transporter</fullName>
    </submittedName>
</protein>